<comment type="pathway">
    <text evidence="1 6">Cell wall biogenesis; peptidoglycan biosynthesis.</text>
</comment>
<evidence type="ECO:0000259" key="9">
    <source>
        <dbReference type="PROSITE" id="PS52029"/>
    </source>
</evidence>
<keyword evidence="4 6" id="KW-0573">Peptidoglycan synthesis</keyword>
<dbReference type="Pfam" id="PF03734">
    <property type="entry name" value="YkuD"/>
    <property type="match status" value="1"/>
</dbReference>
<dbReference type="GO" id="GO:0008360">
    <property type="term" value="P:regulation of cell shape"/>
    <property type="evidence" value="ECO:0007669"/>
    <property type="project" value="UniProtKB-UniRule"/>
</dbReference>
<dbReference type="InterPro" id="IPR038063">
    <property type="entry name" value="Transpep_catalytic_dom"/>
</dbReference>
<dbReference type="SUPFAM" id="SSF143985">
    <property type="entry name" value="L,D-transpeptidase pre-catalytic domain-like"/>
    <property type="match status" value="1"/>
</dbReference>
<dbReference type="Gene3D" id="2.40.440.10">
    <property type="entry name" value="L,D-transpeptidase catalytic domain-like"/>
    <property type="match status" value="1"/>
</dbReference>
<dbReference type="Gene3D" id="3.10.20.800">
    <property type="match status" value="1"/>
</dbReference>
<evidence type="ECO:0000256" key="5">
    <source>
        <dbReference type="ARBA" id="ARBA00023316"/>
    </source>
</evidence>
<dbReference type="GO" id="GO:0071972">
    <property type="term" value="F:peptidoglycan L,D-transpeptidase activity"/>
    <property type="evidence" value="ECO:0007669"/>
    <property type="project" value="TreeGrafter"/>
</dbReference>
<dbReference type="PANTHER" id="PTHR30582:SF33">
    <property type="entry name" value="EXPORTED PROTEIN"/>
    <property type="match status" value="1"/>
</dbReference>
<dbReference type="UniPathway" id="UPA00219"/>
<feature type="transmembrane region" description="Helical" evidence="8">
    <location>
        <begin position="72"/>
        <end position="95"/>
    </location>
</feature>
<feature type="active site" description="Proton donor/acceptor" evidence="6">
    <location>
        <position position="483"/>
    </location>
</feature>
<dbReference type="GO" id="GO:0005576">
    <property type="term" value="C:extracellular region"/>
    <property type="evidence" value="ECO:0007669"/>
    <property type="project" value="TreeGrafter"/>
</dbReference>
<evidence type="ECO:0000256" key="6">
    <source>
        <dbReference type="PROSITE-ProRule" id="PRU01373"/>
    </source>
</evidence>
<dbReference type="InterPro" id="IPR038054">
    <property type="entry name" value="LD_TPept-like_central_sf"/>
</dbReference>
<evidence type="ECO:0000256" key="4">
    <source>
        <dbReference type="ARBA" id="ARBA00022984"/>
    </source>
</evidence>
<evidence type="ECO:0000256" key="7">
    <source>
        <dbReference type="SAM" id="MobiDB-lite"/>
    </source>
</evidence>
<keyword evidence="5 6" id="KW-0961">Cell wall biogenesis/degradation</keyword>
<evidence type="ECO:0000256" key="1">
    <source>
        <dbReference type="ARBA" id="ARBA00004752"/>
    </source>
</evidence>
<dbReference type="InterPro" id="IPR050979">
    <property type="entry name" value="LD-transpeptidase"/>
</dbReference>
<dbReference type="SUPFAM" id="SSF141523">
    <property type="entry name" value="L,D-transpeptidase catalytic domain-like"/>
    <property type="match status" value="1"/>
</dbReference>
<feature type="active site" description="Nucleophile" evidence="6">
    <location>
        <position position="505"/>
    </location>
</feature>
<dbReference type="HOGENOM" id="CLU_022707_2_1_9"/>
<reference evidence="10 11" key="1">
    <citation type="submission" date="2008-08" db="EMBL/GenBank/DDBJ databases">
        <title>Draft genome sequence of Ruminococcus lactaris ATCC 29176.</title>
        <authorList>
            <person name="Sudarsanam P."/>
            <person name="Ley R."/>
            <person name="Guruge J."/>
            <person name="Turnbaugh P.J."/>
            <person name="Mahowald M."/>
            <person name="Liep D."/>
            <person name="Gordon J."/>
        </authorList>
    </citation>
    <scope>NUCLEOTIDE SEQUENCE [LARGE SCALE GENOMIC DNA]</scope>
    <source>
        <strain evidence="10 11">ATCC 29176</strain>
    </source>
</reference>
<accession>B5CM58</accession>
<keyword evidence="8" id="KW-0472">Membrane</keyword>
<evidence type="ECO:0000256" key="2">
    <source>
        <dbReference type="ARBA" id="ARBA00022679"/>
    </source>
</evidence>
<dbReference type="EMBL" id="ABOU02000017">
    <property type="protein sequence ID" value="EDY33776.1"/>
    <property type="molecule type" value="Genomic_DNA"/>
</dbReference>
<keyword evidence="3 6" id="KW-0133">Cell shape</keyword>
<dbReference type="eggNOG" id="COG1376">
    <property type="taxonomic scope" value="Bacteria"/>
</dbReference>
<dbReference type="PANTHER" id="PTHR30582">
    <property type="entry name" value="L,D-TRANSPEPTIDASE"/>
    <property type="match status" value="1"/>
</dbReference>
<keyword evidence="8" id="KW-0812">Transmembrane</keyword>
<evidence type="ECO:0000313" key="10">
    <source>
        <dbReference type="EMBL" id="EDY33776.1"/>
    </source>
</evidence>
<sequence length="530" mass="59462">MSKKKKDISEAVTLESTDENIVVADTEAEGEPSVSEEKEEKKKKHKEKNGDRKRKRRKRRKKKERKKLGKKGWMIIGGVIAGIVLIYLGISAYFIGHFYVNTQINGKDFSGKNAEAVKKYIKEQVDGYELKIIEQNQQTDVIRGTDISLEYKENGSIQKALDGQNPLLWPKAFFSKSSTDVTVEVGFDENALESEIQSIQAVTQDQTEPQSAHPQFDGTSFVVEPEVYGTQVDTEVLEKKVEEYITEFKDELNMLDEGCYTLPKYTSDSPEVQAACDTMNEYLKASITYKMKENVVVDKTLISEWLSYDENMNVTFDEDKVKEWMREFGKTYDTVGSTRTITTPTGKTVNVSGGTYGWSVDEATEATALIESIKKGEVIEKEPTYVQTAATHDAQDWGSTYAEVDVTTQHMWYIVNGAVVLETDVVTGKPTPDRVTPTGVYSILELKRNKTLTGTINPATGKPIYQTPVDYWMRVTWTGVGFHDATWQSAFGGTIYQTNKGSHGCINMPLNMAASLYDQLSVGTPVIIHE</sequence>
<keyword evidence="8" id="KW-1133">Transmembrane helix</keyword>
<dbReference type="InterPro" id="IPR005490">
    <property type="entry name" value="LD_TPept_cat_dom"/>
</dbReference>
<dbReference type="Pfam" id="PF12229">
    <property type="entry name" value="PG_binding_4"/>
    <property type="match status" value="2"/>
</dbReference>
<evidence type="ECO:0000256" key="8">
    <source>
        <dbReference type="SAM" id="Phobius"/>
    </source>
</evidence>
<protein>
    <submittedName>
        <fullName evidence="10">ErfK/YbiS/YcfS/YnhG</fullName>
    </submittedName>
</protein>
<dbReference type="GO" id="GO:0018104">
    <property type="term" value="P:peptidoglycan-protein cross-linking"/>
    <property type="evidence" value="ECO:0007669"/>
    <property type="project" value="TreeGrafter"/>
</dbReference>
<dbReference type="PROSITE" id="PS52029">
    <property type="entry name" value="LD_TPASE"/>
    <property type="match status" value="1"/>
</dbReference>
<dbReference type="AlphaFoldDB" id="B5CM58"/>
<organism evidence="10 11">
    <name type="scientific">[Ruminococcus] lactaris ATCC 29176</name>
    <dbReference type="NCBI Taxonomy" id="471875"/>
    <lineage>
        <taxon>Bacteria</taxon>
        <taxon>Bacillati</taxon>
        <taxon>Bacillota</taxon>
        <taxon>Clostridia</taxon>
        <taxon>Lachnospirales</taxon>
        <taxon>Lachnospiraceae</taxon>
        <taxon>Mediterraneibacter</taxon>
    </lineage>
</organism>
<proteinExistence type="predicted"/>
<keyword evidence="2" id="KW-0808">Transferase</keyword>
<gene>
    <name evidence="10" type="ORF">RUMLAC_00532</name>
</gene>
<dbReference type="Proteomes" id="UP000003254">
    <property type="component" value="Unassembled WGS sequence"/>
</dbReference>
<keyword evidence="11" id="KW-1185">Reference proteome</keyword>
<name>B5CM58_9FIRM</name>
<comment type="caution">
    <text evidence="10">The sequence shown here is derived from an EMBL/GenBank/DDBJ whole genome shotgun (WGS) entry which is preliminary data.</text>
</comment>
<feature type="region of interest" description="Disordered" evidence="7">
    <location>
        <begin position="16"/>
        <end position="66"/>
    </location>
</feature>
<evidence type="ECO:0000256" key="3">
    <source>
        <dbReference type="ARBA" id="ARBA00022960"/>
    </source>
</evidence>
<reference evidence="10 11" key="2">
    <citation type="submission" date="2008-08" db="EMBL/GenBank/DDBJ databases">
        <authorList>
            <person name="Fulton L."/>
            <person name="Clifton S."/>
            <person name="Fulton B."/>
            <person name="Xu J."/>
            <person name="Minx P."/>
            <person name="Pepin K.H."/>
            <person name="Johnson M."/>
            <person name="Bhonagiri V."/>
            <person name="Nash W.E."/>
            <person name="Mardis E.R."/>
            <person name="Wilson R.K."/>
        </authorList>
    </citation>
    <scope>NUCLEOTIDE SEQUENCE [LARGE SCALE GENOMIC DNA]</scope>
    <source>
        <strain evidence="10 11">ATCC 29176</strain>
    </source>
</reference>
<dbReference type="GeneID" id="77333846"/>
<dbReference type="RefSeq" id="WP_005610182.1">
    <property type="nucleotide sequence ID" value="NZ_CP102292.1"/>
</dbReference>
<feature type="compositionally biased region" description="Basic residues" evidence="7">
    <location>
        <begin position="41"/>
        <end position="66"/>
    </location>
</feature>
<dbReference type="InterPro" id="IPR022029">
    <property type="entry name" value="YoaR-like_PG-bd"/>
</dbReference>
<dbReference type="GO" id="GO:0071555">
    <property type="term" value="P:cell wall organization"/>
    <property type="evidence" value="ECO:0007669"/>
    <property type="project" value="UniProtKB-UniRule"/>
</dbReference>
<dbReference type="CDD" id="cd16913">
    <property type="entry name" value="YkuD_like"/>
    <property type="match status" value="1"/>
</dbReference>
<feature type="domain" description="L,D-TPase catalytic" evidence="9">
    <location>
        <begin position="400"/>
        <end position="529"/>
    </location>
</feature>
<dbReference type="GO" id="GO:0016740">
    <property type="term" value="F:transferase activity"/>
    <property type="evidence" value="ECO:0007669"/>
    <property type="project" value="UniProtKB-KW"/>
</dbReference>
<evidence type="ECO:0000313" key="11">
    <source>
        <dbReference type="Proteomes" id="UP000003254"/>
    </source>
</evidence>